<name>A0A5C1A5S3_9BACT</name>
<dbReference type="SMART" id="SM00304">
    <property type="entry name" value="HAMP"/>
    <property type="match status" value="3"/>
</dbReference>
<proteinExistence type="inferred from homology"/>
<dbReference type="Proteomes" id="UP000324974">
    <property type="component" value="Chromosome"/>
</dbReference>
<organism evidence="11 12">
    <name type="scientific">Limnoglobus roseus</name>
    <dbReference type="NCBI Taxonomy" id="2598579"/>
    <lineage>
        <taxon>Bacteria</taxon>
        <taxon>Pseudomonadati</taxon>
        <taxon>Planctomycetota</taxon>
        <taxon>Planctomycetia</taxon>
        <taxon>Gemmatales</taxon>
        <taxon>Gemmataceae</taxon>
        <taxon>Limnoglobus</taxon>
    </lineage>
</organism>
<feature type="transmembrane region" description="Helical" evidence="8">
    <location>
        <begin position="47"/>
        <end position="67"/>
    </location>
</feature>
<feature type="domain" description="HAMP" evidence="10">
    <location>
        <begin position="123"/>
        <end position="174"/>
    </location>
</feature>
<dbReference type="PANTHER" id="PTHR32089">
    <property type="entry name" value="METHYL-ACCEPTING CHEMOTAXIS PROTEIN MCPB"/>
    <property type="match status" value="1"/>
</dbReference>
<dbReference type="GO" id="GO:0016020">
    <property type="term" value="C:membrane"/>
    <property type="evidence" value="ECO:0007669"/>
    <property type="project" value="UniProtKB-SubCell"/>
</dbReference>
<keyword evidence="5 7" id="KW-0807">Transducer</keyword>
<evidence type="ECO:0000256" key="3">
    <source>
        <dbReference type="ARBA" id="ARBA00022989"/>
    </source>
</evidence>
<dbReference type="CDD" id="cd06225">
    <property type="entry name" value="HAMP"/>
    <property type="match status" value="1"/>
</dbReference>
<evidence type="ECO:0000259" key="9">
    <source>
        <dbReference type="PROSITE" id="PS50111"/>
    </source>
</evidence>
<feature type="transmembrane region" description="Helical" evidence="8">
    <location>
        <begin position="12"/>
        <end position="35"/>
    </location>
</feature>
<evidence type="ECO:0000313" key="11">
    <source>
        <dbReference type="EMBL" id="QEL13695.1"/>
    </source>
</evidence>
<keyword evidence="4 8" id="KW-0472">Membrane</keyword>
<feature type="domain" description="Methyl-accepting transducer" evidence="9">
    <location>
        <begin position="179"/>
        <end position="415"/>
    </location>
</feature>
<evidence type="ECO:0000256" key="7">
    <source>
        <dbReference type="PROSITE-ProRule" id="PRU00284"/>
    </source>
</evidence>
<evidence type="ECO:0000256" key="6">
    <source>
        <dbReference type="ARBA" id="ARBA00029447"/>
    </source>
</evidence>
<accession>A0A5C1A5S3</accession>
<dbReference type="SMART" id="SM00283">
    <property type="entry name" value="MA"/>
    <property type="match status" value="1"/>
</dbReference>
<dbReference type="RefSeq" id="WP_149108644.1">
    <property type="nucleotide sequence ID" value="NZ_CP042425.1"/>
</dbReference>
<reference evidence="12" key="1">
    <citation type="submission" date="2019-08" db="EMBL/GenBank/DDBJ databases">
        <title>Limnoglobus roseus gen. nov., sp. nov., a novel freshwater planctomycete with a giant genome from the family Gemmataceae.</title>
        <authorList>
            <person name="Kulichevskaya I.S."/>
            <person name="Naumoff D.G."/>
            <person name="Miroshnikov K."/>
            <person name="Ivanova A."/>
            <person name="Philippov D.A."/>
            <person name="Hakobyan A."/>
            <person name="Rijpstra I.C."/>
            <person name="Sinninghe Damste J.S."/>
            <person name="Liesack W."/>
            <person name="Dedysh S.N."/>
        </authorList>
    </citation>
    <scope>NUCLEOTIDE SEQUENCE [LARGE SCALE GENOMIC DNA]</scope>
    <source>
        <strain evidence="12">PX52</strain>
    </source>
</reference>
<dbReference type="OrthoDB" id="1672921at2"/>
<dbReference type="Pfam" id="PF00015">
    <property type="entry name" value="MCPsignal"/>
    <property type="match status" value="1"/>
</dbReference>
<sequence>MAPATSSPRLRLWLKCAMIAVPFLLPIVGLLYLTAGQPADAGGVSKSATAAVAVSVALGSLALVLVARGLTRQVESLNAVLQQVEAGNFHARAAVLTNDELGDTAAALNRTLDKTAKLLQSQDEVQRSIMKLLDEVSGVADGDLTKEAEVSADVTGAIADSFNFMIDQLRKIIGNVQNATLQVSTAANQIYSSAETLVDGSEDQTEQIVTTSAAIDAIASSIQQVSENAVTSTAVAQQALTTAKQGNMAVRNTIEGMNKIREQAQETAKRIKRLGETSQEIGQIVQLIDDIADRTSILALNASIQAAAAGDAGRGFAVVAEEVERLAVRSTEATKKIATLVKAIQGETNEAVSAMEKNIQEVVSGSKVANQAGQSLNEIEGVSMKLAELIQSISQASKQQAKGSEALARSMGNISQITRQTAVGTKQTAESVNSLAKLADDLRGSVSAFKLPAGYGNKA</sequence>
<dbReference type="PROSITE" id="PS50885">
    <property type="entry name" value="HAMP"/>
    <property type="match status" value="2"/>
</dbReference>
<comment type="subcellular location">
    <subcellularLocation>
        <location evidence="1">Membrane</location>
        <topology evidence="1">Multi-pass membrane protein</topology>
    </subcellularLocation>
</comment>
<evidence type="ECO:0000256" key="8">
    <source>
        <dbReference type="SAM" id="Phobius"/>
    </source>
</evidence>
<dbReference type="Pfam" id="PF00672">
    <property type="entry name" value="HAMP"/>
    <property type="match status" value="1"/>
</dbReference>
<evidence type="ECO:0000256" key="4">
    <source>
        <dbReference type="ARBA" id="ARBA00023136"/>
    </source>
</evidence>
<comment type="similarity">
    <text evidence="6">Belongs to the methyl-accepting chemotaxis (MCP) protein family.</text>
</comment>
<keyword evidence="2 8" id="KW-0812">Transmembrane</keyword>
<dbReference type="KEGG" id="lrs:PX52LOC_00553"/>
<evidence type="ECO:0000256" key="5">
    <source>
        <dbReference type="ARBA" id="ARBA00023224"/>
    </source>
</evidence>
<dbReference type="InterPro" id="IPR004089">
    <property type="entry name" value="MCPsignal_dom"/>
</dbReference>
<evidence type="ECO:0000313" key="12">
    <source>
        <dbReference type="Proteomes" id="UP000324974"/>
    </source>
</evidence>
<dbReference type="PANTHER" id="PTHR32089:SF119">
    <property type="entry name" value="METHYL-ACCEPTING CHEMOTAXIS PROTEIN CTPL"/>
    <property type="match status" value="1"/>
</dbReference>
<gene>
    <name evidence="11" type="ORF">PX52LOC_00553</name>
</gene>
<dbReference type="FunFam" id="1.10.287.950:FF:000001">
    <property type="entry name" value="Methyl-accepting chemotaxis sensory transducer"/>
    <property type="match status" value="1"/>
</dbReference>
<dbReference type="SUPFAM" id="SSF58104">
    <property type="entry name" value="Methyl-accepting chemotaxis protein (MCP) signaling domain"/>
    <property type="match status" value="1"/>
</dbReference>
<dbReference type="EMBL" id="CP042425">
    <property type="protein sequence ID" value="QEL13695.1"/>
    <property type="molecule type" value="Genomic_DNA"/>
</dbReference>
<dbReference type="GO" id="GO:0007165">
    <property type="term" value="P:signal transduction"/>
    <property type="evidence" value="ECO:0007669"/>
    <property type="project" value="UniProtKB-KW"/>
</dbReference>
<dbReference type="Gene3D" id="1.10.287.950">
    <property type="entry name" value="Methyl-accepting chemotaxis protein"/>
    <property type="match status" value="1"/>
</dbReference>
<dbReference type="InterPro" id="IPR003660">
    <property type="entry name" value="HAMP_dom"/>
</dbReference>
<keyword evidence="3 8" id="KW-1133">Transmembrane helix</keyword>
<evidence type="ECO:0000256" key="1">
    <source>
        <dbReference type="ARBA" id="ARBA00004141"/>
    </source>
</evidence>
<dbReference type="PROSITE" id="PS50111">
    <property type="entry name" value="CHEMOTAXIS_TRANSDUC_2"/>
    <property type="match status" value="1"/>
</dbReference>
<protein>
    <submittedName>
        <fullName evidence="11">HAMP domain-containing protein</fullName>
    </submittedName>
</protein>
<keyword evidence="12" id="KW-1185">Reference proteome</keyword>
<dbReference type="AlphaFoldDB" id="A0A5C1A5S3"/>
<dbReference type="Gene3D" id="6.10.340.10">
    <property type="match status" value="1"/>
</dbReference>
<dbReference type="GO" id="GO:0006935">
    <property type="term" value="P:chemotaxis"/>
    <property type="evidence" value="ECO:0007669"/>
    <property type="project" value="UniProtKB-ARBA"/>
</dbReference>
<evidence type="ECO:0000256" key="2">
    <source>
        <dbReference type="ARBA" id="ARBA00022692"/>
    </source>
</evidence>
<feature type="domain" description="HAMP" evidence="10">
    <location>
        <begin position="68"/>
        <end position="120"/>
    </location>
</feature>
<evidence type="ECO:0000259" key="10">
    <source>
        <dbReference type="PROSITE" id="PS50885"/>
    </source>
</evidence>